<comment type="caution">
    <text evidence="1">The sequence shown here is derived from an EMBL/GenBank/DDBJ whole genome shotgun (WGS) entry which is preliminary data.</text>
</comment>
<evidence type="ECO:0000313" key="2">
    <source>
        <dbReference type="Proteomes" id="UP000608513"/>
    </source>
</evidence>
<accession>A0A923MSK6</accession>
<dbReference type="AlphaFoldDB" id="A0A923MSK6"/>
<sequence>MADEADLAFDSEQRHLTHALAAQRSRGGALRAVGACHHCGNEEGIADRLFCDSDCAADWEYEDSLRRRLGLAAPPLH</sequence>
<name>A0A923MSK6_9BURK</name>
<gene>
    <name evidence="1" type="ORF">H8N03_12860</name>
</gene>
<organism evidence="1 2">
    <name type="scientific">Ramlibacter cellulosilyticus</name>
    <dbReference type="NCBI Taxonomy" id="2764187"/>
    <lineage>
        <taxon>Bacteria</taxon>
        <taxon>Pseudomonadati</taxon>
        <taxon>Pseudomonadota</taxon>
        <taxon>Betaproteobacteria</taxon>
        <taxon>Burkholderiales</taxon>
        <taxon>Comamonadaceae</taxon>
        <taxon>Ramlibacter</taxon>
    </lineage>
</organism>
<reference evidence="1" key="1">
    <citation type="submission" date="2020-08" db="EMBL/GenBank/DDBJ databases">
        <title>Ramlibacter sp. USB13 16S ribosomal RNA gene genome sequencing and assembly.</title>
        <authorList>
            <person name="Kang M."/>
        </authorList>
    </citation>
    <scope>NUCLEOTIDE SEQUENCE</scope>
    <source>
        <strain evidence="1">USB13</strain>
    </source>
</reference>
<dbReference type="Proteomes" id="UP000608513">
    <property type="component" value="Unassembled WGS sequence"/>
</dbReference>
<evidence type="ECO:0000313" key="1">
    <source>
        <dbReference type="EMBL" id="MBC5783839.1"/>
    </source>
</evidence>
<protein>
    <recommendedName>
        <fullName evidence="3">DUF2116 family Zn-ribbon domain-containing protein</fullName>
    </recommendedName>
</protein>
<dbReference type="RefSeq" id="WP_187076592.1">
    <property type="nucleotide sequence ID" value="NZ_JACORT010000005.1"/>
</dbReference>
<proteinExistence type="predicted"/>
<dbReference type="EMBL" id="JACORT010000005">
    <property type="protein sequence ID" value="MBC5783839.1"/>
    <property type="molecule type" value="Genomic_DNA"/>
</dbReference>
<evidence type="ECO:0008006" key="3">
    <source>
        <dbReference type="Google" id="ProtNLM"/>
    </source>
</evidence>
<keyword evidence="2" id="KW-1185">Reference proteome</keyword>